<dbReference type="AlphaFoldDB" id="A0A3N2RVW1"/>
<evidence type="ECO:0000256" key="1">
    <source>
        <dbReference type="ARBA" id="ARBA00004651"/>
    </source>
</evidence>
<dbReference type="PANTHER" id="PTHR42852:SF13">
    <property type="entry name" value="PROTEIN DIPZ"/>
    <property type="match status" value="1"/>
</dbReference>
<feature type="transmembrane region" description="Helical" evidence="7">
    <location>
        <begin position="154"/>
        <end position="173"/>
    </location>
</feature>
<dbReference type="InterPro" id="IPR000866">
    <property type="entry name" value="AhpC/TSA"/>
</dbReference>
<feature type="transmembrane region" description="Helical" evidence="7">
    <location>
        <begin position="68"/>
        <end position="85"/>
    </location>
</feature>
<dbReference type="GO" id="GO:0005886">
    <property type="term" value="C:plasma membrane"/>
    <property type="evidence" value="ECO:0007669"/>
    <property type="project" value="UniProtKB-SubCell"/>
</dbReference>
<dbReference type="OrthoDB" id="9811352at2"/>
<dbReference type="InterPro" id="IPR050553">
    <property type="entry name" value="Thioredoxin_ResA/DsbE_sf"/>
</dbReference>
<dbReference type="PANTHER" id="PTHR42852">
    <property type="entry name" value="THIOL:DISULFIDE INTERCHANGE PROTEIN DSBE"/>
    <property type="match status" value="1"/>
</dbReference>
<evidence type="ECO:0000256" key="2">
    <source>
        <dbReference type="ARBA" id="ARBA00022475"/>
    </source>
</evidence>
<sequence length="390" mass="41965">MAIIIAFLGGMLTLLSPCTLPVIPFLFASVKGQKPHLFAMLAGMVVMFTVLSLLVTVASAWVVHVAQAGRWLALVFLGTVALSLISPRIAQRLMAPAVRLGNRVNDKSLSRRGVMAALLAGIATGLLWAPCAGPVLGAILSLGVVQGSSASSGVLLAAYGSGCAAMLGLLWLGGQRVLHWLRNRTAVVERLKQLAGMTMMASVVLIASGTTSVLQGATGLTAQLEQHLVSWLPVTPVKLQPVADSALPPLDGGTGWINSAPLSSESLKGKVVLIDFWTFDCINCQHTLPHVREWAEKYRPQGLEVIGVHTPEYPHEKNVNAVQDAVKKWHITYPVVTDNNYQIWSAFGNQYWPAHYLFDARGQLRYTFFGEGNYAEQDAAIVALLKEAKV</sequence>
<accession>A0A3N2RVW1</accession>
<dbReference type="InterPro" id="IPR036249">
    <property type="entry name" value="Thioredoxin-like_sf"/>
</dbReference>
<proteinExistence type="predicted"/>
<evidence type="ECO:0000256" key="5">
    <source>
        <dbReference type="ARBA" id="ARBA00022989"/>
    </source>
</evidence>
<organism evidence="9 10">
    <name type="scientific">Kluyvera ascorbata</name>
    <dbReference type="NCBI Taxonomy" id="51288"/>
    <lineage>
        <taxon>Bacteria</taxon>
        <taxon>Pseudomonadati</taxon>
        <taxon>Pseudomonadota</taxon>
        <taxon>Gammaproteobacteria</taxon>
        <taxon>Enterobacterales</taxon>
        <taxon>Enterobacteriaceae</taxon>
        <taxon>Kluyvera</taxon>
    </lineage>
</organism>
<keyword evidence="2" id="KW-1003">Cell membrane</keyword>
<comment type="caution">
    <text evidence="9">The sequence shown here is derived from an EMBL/GenBank/DDBJ whole genome shotgun (WGS) entry which is preliminary data.</text>
</comment>
<dbReference type="PROSITE" id="PS51352">
    <property type="entry name" value="THIOREDOXIN_2"/>
    <property type="match status" value="1"/>
</dbReference>
<dbReference type="Gene3D" id="3.40.30.10">
    <property type="entry name" value="Glutaredoxin"/>
    <property type="match status" value="1"/>
</dbReference>
<feature type="transmembrane region" description="Helical" evidence="7">
    <location>
        <begin position="194"/>
        <end position="214"/>
    </location>
</feature>
<dbReference type="EMBL" id="RHFN01000022">
    <property type="protein sequence ID" value="ROU11610.1"/>
    <property type="molecule type" value="Genomic_DNA"/>
</dbReference>
<evidence type="ECO:0000313" key="9">
    <source>
        <dbReference type="EMBL" id="ROU11610.1"/>
    </source>
</evidence>
<evidence type="ECO:0000259" key="8">
    <source>
        <dbReference type="PROSITE" id="PS51352"/>
    </source>
</evidence>
<feature type="transmembrane region" description="Helical" evidence="7">
    <location>
        <begin position="37"/>
        <end position="62"/>
    </location>
</feature>
<evidence type="ECO:0000256" key="4">
    <source>
        <dbReference type="ARBA" id="ARBA00022748"/>
    </source>
</evidence>
<dbReference type="Proteomes" id="UP000268051">
    <property type="component" value="Unassembled WGS sequence"/>
</dbReference>
<feature type="domain" description="Thioredoxin" evidence="8">
    <location>
        <begin position="236"/>
        <end position="386"/>
    </location>
</feature>
<dbReference type="InterPro" id="IPR003834">
    <property type="entry name" value="Cyt_c_assmbl_TM_dom"/>
</dbReference>
<keyword evidence="3 7" id="KW-0812">Transmembrane</keyword>
<dbReference type="GO" id="GO:0016491">
    <property type="term" value="F:oxidoreductase activity"/>
    <property type="evidence" value="ECO:0007669"/>
    <property type="project" value="InterPro"/>
</dbReference>
<evidence type="ECO:0000256" key="6">
    <source>
        <dbReference type="ARBA" id="ARBA00023136"/>
    </source>
</evidence>
<feature type="transmembrane region" description="Helical" evidence="7">
    <location>
        <begin position="6"/>
        <end position="30"/>
    </location>
</feature>
<dbReference type="GO" id="GO:0016209">
    <property type="term" value="F:antioxidant activity"/>
    <property type="evidence" value="ECO:0007669"/>
    <property type="project" value="InterPro"/>
</dbReference>
<feature type="transmembrane region" description="Helical" evidence="7">
    <location>
        <begin position="117"/>
        <end position="142"/>
    </location>
</feature>
<evidence type="ECO:0000313" key="10">
    <source>
        <dbReference type="Proteomes" id="UP000268051"/>
    </source>
</evidence>
<dbReference type="SUPFAM" id="SSF52833">
    <property type="entry name" value="Thioredoxin-like"/>
    <property type="match status" value="1"/>
</dbReference>
<dbReference type="Pfam" id="PF02683">
    <property type="entry name" value="DsbD_TM"/>
    <property type="match status" value="1"/>
</dbReference>
<keyword evidence="6 7" id="KW-0472">Membrane</keyword>
<keyword evidence="5 7" id="KW-1133">Transmembrane helix</keyword>
<dbReference type="GO" id="GO:0017004">
    <property type="term" value="P:cytochrome complex assembly"/>
    <property type="evidence" value="ECO:0007669"/>
    <property type="project" value="UniProtKB-KW"/>
</dbReference>
<protein>
    <submittedName>
        <fullName evidence="9">Cytochrome c biogenesis protein DipZ</fullName>
    </submittedName>
</protein>
<evidence type="ECO:0000256" key="3">
    <source>
        <dbReference type="ARBA" id="ARBA00022692"/>
    </source>
</evidence>
<reference evidence="9 10" key="1">
    <citation type="submission" date="2018-10" db="EMBL/GenBank/DDBJ databases">
        <title>Horizontal transference of carbapenem resistance between Klebsiella pneumoniae and Kluyvera ascorbata during abdominal infection: a case report.</title>
        <authorList>
            <person name="Raro O.H.F."/>
            <person name="Lima-Morales D."/>
            <person name="Barth A.L."/>
            <person name="Paim T.G.S."/>
            <person name="Mott M.P."/>
            <person name="Riche C.V.W."/>
            <person name="Teixeira U.F."/>
            <person name="Waechter F."/>
            <person name="Dias C.A.G."/>
        </authorList>
    </citation>
    <scope>NUCLEOTIDE SEQUENCE [LARGE SCALE GENOMIC DNA]</scope>
    <source>
        <strain evidence="9 10">OT2</strain>
    </source>
</reference>
<keyword evidence="4" id="KW-0201">Cytochrome c-type biogenesis</keyword>
<dbReference type="CDD" id="cd03012">
    <property type="entry name" value="TlpA_like_DipZ_like"/>
    <property type="match status" value="1"/>
</dbReference>
<dbReference type="Pfam" id="PF00578">
    <property type="entry name" value="AhpC-TSA"/>
    <property type="match status" value="1"/>
</dbReference>
<name>A0A3N2RVW1_9ENTR</name>
<evidence type="ECO:0000256" key="7">
    <source>
        <dbReference type="SAM" id="Phobius"/>
    </source>
</evidence>
<dbReference type="RefSeq" id="WP_123652159.1">
    <property type="nucleotide sequence ID" value="NZ_RHFN01000022.1"/>
</dbReference>
<dbReference type="InterPro" id="IPR013766">
    <property type="entry name" value="Thioredoxin_domain"/>
</dbReference>
<gene>
    <name evidence="9" type="ORF">EB837_18275</name>
</gene>
<comment type="subcellular location">
    <subcellularLocation>
        <location evidence="1">Cell membrane</location>
        <topology evidence="1">Multi-pass membrane protein</topology>
    </subcellularLocation>
</comment>